<accession>A0A7I8DHD2</accession>
<dbReference type="KEGG" id="eff:skT53_33010"/>
<sequence length="75" mass="8390">MKTAEAKVKAILLADDPESFVTRRIPEVSLEFGGIPGDRHFGITAPSDSRQPMYPRQKSSTDARLQSYLKKNVKL</sequence>
<evidence type="ECO:0000256" key="1">
    <source>
        <dbReference type="SAM" id="MobiDB-lite"/>
    </source>
</evidence>
<feature type="region of interest" description="Disordered" evidence="1">
    <location>
        <begin position="44"/>
        <end position="63"/>
    </location>
</feature>
<evidence type="ECO:0000313" key="3">
    <source>
        <dbReference type="Proteomes" id="UP000593802"/>
    </source>
</evidence>
<dbReference type="InterPro" id="IPR011037">
    <property type="entry name" value="Pyrv_Knase-like_insert_dom_sf"/>
</dbReference>
<name>A0A7I8DHD2_9BACL</name>
<organism evidence="2 3">
    <name type="scientific">Effusibacillus dendaii</name>
    <dbReference type="NCBI Taxonomy" id="2743772"/>
    <lineage>
        <taxon>Bacteria</taxon>
        <taxon>Bacillati</taxon>
        <taxon>Bacillota</taxon>
        <taxon>Bacilli</taxon>
        <taxon>Bacillales</taxon>
        <taxon>Alicyclobacillaceae</taxon>
        <taxon>Effusibacillus</taxon>
    </lineage>
</organism>
<gene>
    <name evidence="2" type="ORF">skT53_33010</name>
</gene>
<dbReference type="EMBL" id="AP023366">
    <property type="protein sequence ID" value="BCJ88316.1"/>
    <property type="molecule type" value="Genomic_DNA"/>
</dbReference>
<reference evidence="2 3" key="1">
    <citation type="submission" date="2020-08" db="EMBL/GenBank/DDBJ databases">
        <title>Complete Genome Sequence of Effusibacillus dendaii Strain skT53, Isolated from Farmland soil.</title>
        <authorList>
            <person name="Konishi T."/>
            <person name="Kawasaki H."/>
        </authorList>
    </citation>
    <scope>NUCLEOTIDE SEQUENCE [LARGE SCALE GENOMIC DNA]</scope>
    <source>
        <strain evidence="3">skT53</strain>
    </source>
</reference>
<evidence type="ECO:0000313" key="2">
    <source>
        <dbReference type="EMBL" id="BCJ88316.1"/>
    </source>
</evidence>
<dbReference type="Proteomes" id="UP000593802">
    <property type="component" value="Chromosome"/>
</dbReference>
<dbReference type="SUPFAM" id="SSF50800">
    <property type="entry name" value="PK beta-barrel domain-like"/>
    <property type="match status" value="1"/>
</dbReference>
<dbReference type="AlphaFoldDB" id="A0A7I8DHD2"/>
<keyword evidence="3" id="KW-1185">Reference proteome</keyword>
<proteinExistence type="predicted"/>
<dbReference type="Gene3D" id="2.40.33.20">
    <property type="entry name" value="PK beta-barrel domain-like"/>
    <property type="match status" value="1"/>
</dbReference>
<protein>
    <submittedName>
        <fullName evidence="2">Uncharacterized protein</fullName>
    </submittedName>
</protein>